<feature type="non-terminal residue" evidence="19">
    <location>
        <position position="1"/>
    </location>
</feature>
<dbReference type="InterPro" id="IPR003148">
    <property type="entry name" value="RCK_N"/>
</dbReference>
<evidence type="ECO:0000256" key="2">
    <source>
        <dbReference type="ARBA" id="ARBA00022448"/>
    </source>
</evidence>
<organism evidence="19 20">
    <name type="scientific">Macrostomum lignano</name>
    <dbReference type="NCBI Taxonomy" id="282301"/>
    <lineage>
        <taxon>Eukaryota</taxon>
        <taxon>Metazoa</taxon>
        <taxon>Spiralia</taxon>
        <taxon>Lophotrochozoa</taxon>
        <taxon>Platyhelminthes</taxon>
        <taxon>Rhabditophora</taxon>
        <taxon>Macrostomorpha</taxon>
        <taxon>Macrostomida</taxon>
        <taxon>Macrostomidae</taxon>
        <taxon>Macrostomum</taxon>
    </lineage>
</organism>
<keyword evidence="5 17" id="KW-0812">Transmembrane</keyword>
<dbReference type="Pfam" id="PF21014">
    <property type="entry name" value="Slowpoke_C"/>
    <property type="match status" value="1"/>
</dbReference>
<evidence type="ECO:0000256" key="13">
    <source>
        <dbReference type="ARBA" id="ARBA00023065"/>
    </source>
</evidence>
<dbReference type="Pfam" id="PF03493">
    <property type="entry name" value="BK_channel_a"/>
    <property type="match status" value="1"/>
</dbReference>
<evidence type="ECO:0000256" key="6">
    <source>
        <dbReference type="ARBA" id="ARBA00022723"/>
    </source>
</evidence>
<dbReference type="InterPro" id="IPR048735">
    <property type="entry name" value="Slowpoke-like_C"/>
</dbReference>
<dbReference type="Gene3D" id="1.10.287.70">
    <property type="match status" value="1"/>
</dbReference>
<dbReference type="PROSITE" id="PS51201">
    <property type="entry name" value="RCK_N"/>
    <property type="match status" value="2"/>
</dbReference>
<dbReference type="AlphaFoldDB" id="A0A267GI72"/>
<proteinExistence type="predicted"/>
<dbReference type="PRINTS" id="PR00169">
    <property type="entry name" value="KCHANNEL"/>
</dbReference>
<keyword evidence="20" id="KW-1185">Reference proteome</keyword>
<evidence type="ECO:0000256" key="12">
    <source>
        <dbReference type="ARBA" id="ARBA00022989"/>
    </source>
</evidence>
<feature type="domain" description="RCK N-terminal" evidence="18">
    <location>
        <begin position="826"/>
        <end position="975"/>
    </location>
</feature>
<sequence>GLNSKNPREIRIATERATGHALLELQPKSFLPTGADMVATIAAFNDTSNVATRSAPVLPTAPGSVQACTERRWHYHLASTALAFLGGLLFLVLYRVVNRLIKLFQRRQRGRPGTGGNHHHQYEVHEQQMSLRSGSASSGGALIAPGAAATSSQQQQQQQQDGVAIAPDATRTGSSVASGSSAIRDWASDLISAQSVSGRILAVLVFVLSISSAGIYIIEANQLIGFTENCTPWSRNALSQADLAFNTVFLLFFCIRFLAAQDKFWFWLELYSVVDYCTVPPAFVSLCLSQSWLGLRFMRSLRVMTLPDVLQSVSAVKSGAIIRSLQMITIFLSVWLIGAGVTHLFENTGDPQSDYSNPNPISFGDCLYFTIVTMSTVGFGDISPKTSWGKFFISIYIMFALGIFASFIPEIAEIITSRSPYAGSYKKEHGRKHVIVCGAVTFDSIESFLSDFLHEDRQETDVEVVCINKKEPNLEFQGLLKRNFGRVVYFTGTVLSPADCQRVDLESASAVIVLGNKHTEDPDAEDASNIMRVISIKNASPTTRCIIQLLQYHNKGYLLNIPNWDWRFGDECVCLAELKQGFLAQSCLAPGFSTLMANLFSTRAMCKSVRANTWEKDYQIGSAMEIYSEYFSDSFVGMPFQDAVEVSFNKLGILLFAMEDKSDDGDRFLSINPSGRDTVIYHGCHGFFIADSQEEVRRAYLYCRKCHSDVTEPKQIKACSCTRAEDSAGAPGVDSGHCCGETHELTRLRGNSANVRRPEIQVVSNKALATLKEAEFGSEDNFGEFVEPRKESVEYFDLTGMFHWCPDKNFEDVMLTPNSVARLDLRQHYVVIVFADSDSPLIGLRSFVMPLRASNFRLNELRPIVFIGNLDFLQREWGSLKNFPKIYMFPGSPMNRVILRSAKINLCDMCVILSAKSRWKDQVDPYLMDKEVVLCTLNIKAMSFAEGLDTSVQAQLQAFQSKDAKSKSLLAKVAVPILTEIFVGKNIQFLDQEDDDADEEEIYNSQPYACGNAFTAGVLDSLMSTVFHNMNAMTLIRTLVTGGATPEMEVLMAEGLNLDGTEETPEIQANRHRCRAMQLSMLDPRLRPHEQGTFGDLFTGVFKSHGILPLGVYRYRDSYSTVELQTTKRVVITNPGSGFRLLNSDMLFCLVPFQQSS</sequence>
<comment type="caution">
    <text evidence="19">The sequence shown here is derived from an EMBL/GenBank/DDBJ whole genome shotgun (WGS) entry which is preliminary data.</text>
</comment>
<keyword evidence="2" id="KW-0813">Transport</keyword>
<evidence type="ECO:0000256" key="14">
    <source>
        <dbReference type="ARBA" id="ARBA00023136"/>
    </source>
</evidence>
<dbReference type="EMBL" id="NIVC01000347">
    <property type="protein sequence ID" value="PAA85107.1"/>
    <property type="molecule type" value="Genomic_DNA"/>
</dbReference>
<keyword evidence="15" id="KW-0407">Ion channel</keyword>
<keyword evidence="13" id="KW-0406">Ion transport</keyword>
<dbReference type="GO" id="GO:0046872">
    <property type="term" value="F:metal ion binding"/>
    <property type="evidence" value="ECO:0007669"/>
    <property type="project" value="UniProtKB-KW"/>
</dbReference>
<evidence type="ECO:0000256" key="4">
    <source>
        <dbReference type="ARBA" id="ARBA00022538"/>
    </source>
</evidence>
<evidence type="ECO:0000256" key="15">
    <source>
        <dbReference type="ARBA" id="ARBA00023303"/>
    </source>
</evidence>
<gene>
    <name evidence="19" type="ORF">BOX15_Mlig030539g1</name>
</gene>
<evidence type="ECO:0000256" key="3">
    <source>
        <dbReference type="ARBA" id="ARBA00022475"/>
    </source>
</evidence>
<dbReference type="PANTHER" id="PTHR10027:SF33">
    <property type="entry name" value="CALCIUM-ACTIVATED POTASSIUM CHANNEL SUBUNIT ALPHA-1-RELATED"/>
    <property type="match status" value="1"/>
</dbReference>
<keyword evidence="8" id="KW-0106">Calcium</keyword>
<dbReference type="GO" id="GO:0060072">
    <property type="term" value="F:large conductance calcium-activated potassium channel activity"/>
    <property type="evidence" value="ECO:0007669"/>
    <property type="project" value="TreeGrafter"/>
</dbReference>
<evidence type="ECO:0000313" key="20">
    <source>
        <dbReference type="Proteomes" id="UP000215902"/>
    </source>
</evidence>
<evidence type="ECO:0000259" key="18">
    <source>
        <dbReference type="PROSITE" id="PS51201"/>
    </source>
</evidence>
<keyword evidence="7" id="KW-0631">Potassium channel</keyword>
<dbReference type="GO" id="GO:0034702">
    <property type="term" value="C:monoatomic ion channel complex"/>
    <property type="evidence" value="ECO:0007669"/>
    <property type="project" value="UniProtKB-KW"/>
</dbReference>
<dbReference type="InterPro" id="IPR036291">
    <property type="entry name" value="NAD(P)-bd_dom_sf"/>
</dbReference>
<dbReference type="InterPro" id="IPR005821">
    <property type="entry name" value="Ion_trans_dom"/>
</dbReference>
<accession>A0A267GI72</accession>
<keyword evidence="6" id="KW-0479">Metal-binding</keyword>
<dbReference type="Gene3D" id="3.40.50.720">
    <property type="entry name" value="NAD(P)-binding Rossmann-like Domain"/>
    <property type="match status" value="1"/>
</dbReference>
<reference evidence="19 20" key="1">
    <citation type="submission" date="2017-06" db="EMBL/GenBank/DDBJ databases">
        <title>A platform for efficient transgenesis in Macrostomum lignano, a flatworm model organism for stem cell research.</title>
        <authorList>
            <person name="Berezikov E."/>
        </authorList>
    </citation>
    <scope>NUCLEOTIDE SEQUENCE [LARGE SCALE GENOMIC DNA]</scope>
    <source>
        <strain evidence="19">DV1</strain>
        <tissue evidence="19">Whole organism</tissue>
    </source>
</reference>
<keyword evidence="10" id="KW-0851">Voltage-gated channel</keyword>
<dbReference type="InterPro" id="IPR003929">
    <property type="entry name" value="K_chnl_BK_asu"/>
</dbReference>
<dbReference type="OrthoDB" id="10035564at2759"/>
<dbReference type="SUPFAM" id="SSF81324">
    <property type="entry name" value="Voltage-gated potassium channels"/>
    <property type="match status" value="1"/>
</dbReference>
<dbReference type="InterPro" id="IPR027359">
    <property type="entry name" value="Volt_channel_dom_sf"/>
</dbReference>
<feature type="domain" description="RCK N-terminal" evidence="18">
    <location>
        <begin position="431"/>
        <end position="574"/>
    </location>
</feature>
<evidence type="ECO:0000256" key="11">
    <source>
        <dbReference type="ARBA" id="ARBA00022958"/>
    </source>
</evidence>
<dbReference type="SUPFAM" id="SSF51735">
    <property type="entry name" value="NAD(P)-binding Rossmann-fold domains"/>
    <property type="match status" value="1"/>
</dbReference>
<evidence type="ECO:0000313" key="19">
    <source>
        <dbReference type="EMBL" id="PAA85107.1"/>
    </source>
</evidence>
<feature type="transmembrane region" description="Helical" evidence="17">
    <location>
        <begin position="238"/>
        <end position="259"/>
    </location>
</feature>
<evidence type="ECO:0000256" key="7">
    <source>
        <dbReference type="ARBA" id="ARBA00022826"/>
    </source>
</evidence>
<keyword evidence="4" id="KW-0633">Potassium transport</keyword>
<dbReference type="FunFam" id="3.40.50.720:FF:000005">
    <property type="entry name" value="calcium-activated potassium channel subunit alpha-1 isoform X6"/>
    <property type="match status" value="1"/>
</dbReference>
<name>A0A267GI72_9PLAT</name>
<keyword evidence="11" id="KW-0630">Potassium</keyword>
<keyword evidence="3" id="KW-1003">Cell membrane</keyword>
<evidence type="ECO:0000256" key="5">
    <source>
        <dbReference type="ARBA" id="ARBA00022692"/>
    </source>
</evidence>
<dbReference type="STRING" id="282301.A0A267GI72"/>
<feature type="transmembrane region" description="Helical" evidence="17">
    <location>
        <begin position="73"/>
        <end position="97"/>
    </location>
</feature>
<dbReference type="Proteomes" id="UP000215902">
    <property type="component" value="Unassembled WGS sequence"/>
</dbReference>
<feature type="transmembrane region" description="Helical" evidence="17">
    <location>
        <begin position="391"/>
        <end position="408"/>
    </location>
</feature>
<evidence type="ECO:0000256" key="16">
    <source>
        <dbReference type="ARBA" id="ARBA00029579"/>
    </source>
</evidence>
<evidence type="ECO:0000256" key="17">
    <source>
        <dbReference type="SAM" id="Phobius"/>
    </source>
</evidence>
<evidence type="ECO:0000256" key="10">
    <source>
        <dbReference type="ARBA" id="ARBA00022882"/>
    </source>
</evidence>
<comment type="subcellular location">
    <subcellularLocation>
        <location evidence="1">Cell membrane</location>
        <topology evidence="1">Multi-pass membrane protein</topology>
    </subcellularLocation>
</comment>
<feature type="transmembrane region" description="Helical" evidence="17">
    <location>
        <begin position="200"/>
        <end position="218"/>
    </location>
</feature>
<dbReference type="Pfam" id="PF22614">
    <property type="entry name" value="Slo-like_RCK"/>
    <property type="match status" value="2"/>
</dbReference>
<protein>
    <recommendedName>
        <fullName evidence="16">BK channel</fullName>
    </recommendedName>
</protein>
<dbReference type="PRINTS" id="PR01449">
    <property type="entry name" value="BKCHANNELA"/>
</dbReference>
<keyword evidence="14 17" id="KW-0472">Membrane</keyword>
<dbReference type="Gene3D" id="1.20.120.350">
    <property type="entry name" value="Voltage-gated potassium channels. Chain C"/>
    <property type="match status" value="1"/>
</dbReference>
<keyword evidence="9" id="KW-0460">Magnesium</keyword>
<dbReference type="FunFam" id="1.10.287.70:FF:000015">
    <property type="entry name" value="Calcium-activated potassium channel subunit alpha-1 isoform X7"/>
    <property type="match status" value="1"/>
</dbReference>
<dbReference type="Pfam" id="PF00520">
    <property type="entry name" value="Ion_trans"/>
    <property type="match status" value="1"/>
</dbReference>
<dbReference type="PANTHER" id="PTHR10027">
    <property type="entry name" value="CALCIUM-ACTIVATED POTASSIUM CHANNEL ALPHA CHAIN"/>
    <property type="match status" value="1"/>
</dbReference>
<keyword evidence="12 17" id="KW-1133">Transmembrane helix</keyword>
<dbReference type="GO" id="GO:0045211">
    <property type="term" value="C:postsynaptic membrane"/>
    <property type="evidence" value="ECO:0007669"/>
    <property type="project" value="TreeGrafter"/>
</dbReference>
<dbReference type="InterPro" id="IPR047871">
    <property type="entry name" value="K_chnl_Slo-like"/>
</dbReference>
<feature type="transmembrane region" description="Helical" evidence="17">
    <location>
        <begin position="361"/>
        <end position="379"/>
    </location>
</feature>
<evidence type="ECO:0000256" key="1">
    <source>
        <dbReference type="ARBA" id="ARBA00004651"/>
    </source>
</evidence>
<evidence type="ECO:0000256" key="9">
    <source>
        <dbReference type="ARBA" id="ARBA00022842"/>
    </source>
</evidence>
<feature type="transmembrane region" description="Helical" evidence="17">
    <location>
        <begin position="320"/>
        <end position="341"/>
    </location>
</feature>
<evidence type="ECO:0000256" key="8">
    <source>
        <dbReference type="ARBA" id="ARBA00022837"/>
    </source>
</evidence>